<proteinExistence type="predicted"/>
<evidence type="ECO:0000256" key="1">
    <source>
        <dbReference type="SAM" id="Coils"/>
    </source>
</evidence>
<dbReference type="EMBL" id="BARV01024394">
    <property type="protein sequence ID" value="GAI46241.1"/>
    <property type="molecule type" value="Genomic_DNA"/>
</dbReference>
<protein>
    <submittedName>
        <fullName evidence="3">Uncharacterized protein</fullName>
    </submittedName>
</protein>
<evidence type="ECO:0000256" key="2">
    <source>
        <dbReference type="SAM" id="MobiDB-lite"/>
    </source>
</evidence>
<reference evidence="3" key="1">
    <citation type="journal article" date="2014" name="Front. Microbiol.">
        <title>High frequency of phylogenetically diverse reductive dehalogenase-homologous genes in deep subseafloor sedimentary metagenomes.</title>
        <authorList>
            <person name="Kawai M."/>
            <person name="Futagami T."/>
            <person name="Toyoda A."/>
            <person name="Takaki Y."/>
            <person name="Nishi S."/>
            <person name="Hori S."/>
            <person name="Arai W."/>
            <person name="Tsubouchi T."/>
            <person name="Morono Y."/>
            <person name="Uchiyama I."/>
            <person name="Ito T."/>
            <person name="Fujiyama A."/>
            <person name="Inagaki F."/>
            <person name="Takami H."/>
        </authorList>
    </citation>
    <scope>NUCLEOTIDE SEQUENCE</scope>
    <source>
        <strain evidence="3">Expedition CK06-06</strain>
    </source>
</reference>
<name>X1PUN7_9ZZZZ</name>
<gene>
    <name evidence="3" type="ORF">S06H3_39831</name>
</gene>
<comment type="caution">
    <text evidence="3">The sequence shown here is derived from an EMBL/GenBank/DDBJ whole genome shotgun (WGS) entry which is preliminary data.</text>
</comment>
<keyword evidence="1" id="KW-0175">Coiled coil</keyword>
<organism evidence="3">
    <name type="scientific">marine sediment metagenome</name>
    <dbReference type="NCBI Taxonomy" id="412755"/>
    <lineage>
        <taxon>unclassified sequences</taxon>
        <taxon>metagenomes</taxon>
        <taxon>ecological metagenomes</taxon>
    </lineage>
</organism>
<feature type="region of interest" description="Disordered" evidence="2">
    <location>
        <begin position="75"/>
        <end position="95"/>
    </location>
</feature>
<sequence>MYIYAHLRTFGADLVYIMVDLKDKRSEIVERIENVDKEILKIRDDCESAVALLEKKSADLKDDLFVAHQEWIKKHSKSDMKVGKEPFEDKNQNVE</sequence>
<dbReference type="AlphaFoldDB" id="X1PUN7"/>
<accession>X1PUN7</accession>
<evidence type="ECO:0000313" key="3">
    <source>
        <dbReference type="EMBL" id="GAI46241.1"/>
    </source>
</evidence>
<feature type="coiled-coil region" evidence="1">
    <location>
        <begin position="18"/>
        <end position="63"/>
    </location>
</feature>